<evidence type="ECO:0000259" key="1">
    <source>
        <dbReference type="Pfam" id="PF01248"/>
    </source>
</evidence>
<dbReference type="SUPFAM" id="SSF55315">
    <property type="entry name" value="L30e-like"/>
    <property type="match status" value="1"/>
</dbReference>
<dbReference type="RefSeq" id="WP_148809387.1">
    <property type="nucleotide sequence ID" value="NZ_CP042243.1"/>
</dbReference>
<dbReference type="AlphaFoldDB" id="A0A5C0SE81"/>
<gene>
    <name evidence="2" type="ORF">FQB35_07505</name>
</gene>
<protein>
    <submittedName>
        <fullName evidence="2">50S ribosomal protein L7ae</fullName>
    </submittedName>
</protein>
<sequence length="100" mass="11300">MNDKVFSFLGLAQRSGNLVTGEDTCTAYIKKNAINLVIVAEDASNNTKKKFKDMTMYRNINFVIYGNKNELSHAIGKTNRAVYGIKDKEFAKKIFSLIKE</sequence>
<keyword evidence="2" id="KW-0689">Ribosomal protein</keyword>
<dbReference type="Pfam" id="PF01248">
    <property type="entry name" value="Ribosomal_L7Ae"/>
    <property type="match status" value="1"/>
</dbReference>
<evidence type="ECO:0000313" key="2">
    <source>
        <dbReference type="EMBL" id="QEK12232.1"/>
    </source>
</evidence>
<dbReference type="KEGG" id="crs:FQB35_07505"/>
<keyword evidence="2" id="KW-0687">Ribonucleoprotein</keyword>
<organism evidence="2 3">
    <name type="scientific">Crassaminicella thermophila</name>
    <dbReference type="NCBI Taxonomy" id="2599308"/>
    <lineage>
        <taxon>Bacteria</taxon>
        <taxon>Bacillati</taxon>
        <taxon>Bacillota</taxon>
        <taxon>Clostridia</taxon>
        <taxon>Eubacteriales</taxon>
        <taxon>Clostridiaceae</taxon>
        <taxon>Crassaminicella</taxon>
    </lineage>
</organism>
<dbReference type="Gene3D" id="3.30.1330.30">
    <property type="match status" value="1"/>
</dbReference>
<proteinExistence type="predicted"/>
<dbReference type="OrthoDB" id="9794863at2"/>
<dbReference type="EMBL" id="CP042243">
    <property type="protein sequence ID" value="QEK12232.1"/>
    <property type="molecule type" value="Genomic_DNA"/>
</dbReference>
<name>A0A5C0SE81_CRATE</name>
<feature type="domain" description="Ribosomal protein eL8/eL30/eS12/Gadd45" evidence="1">
    <location>
        <begin position="4"/>
        <end position="93"/>
    </location>
</feature>
<dbReference type="NCBIfam" id="NF004078">
    <property type="entry name" value="PRK05583.1"/>
    <property type="match status" value="1"/>
</dbReference>
<evidence type="ECO:0000313" key="3">
    <source>
        <dbReference type="Proteomes" id="UP000324646"/>
    </source>
</evidence>
<keyword evidence="3" id="KW-1185">Reference proteome</keyword>
<dbReference type="InterPro" id="IPR029064">
    <property type="entry name" value="Ribosomal_eL30-like_sf"/>
</dbReference>
<reference evidence="2 3" key="1">
    <citation type="submission" date="2019-07" db="EMBL/GenBank/DDBJ databases">
        <title>Complete genome of Crassaminicella thermophila SY095.</title>
        <authorList>
            <person name="Li X."/>
        </authorList>
    </citation>
    <scope>NUCLEOTIDE SEQUENCE [LARGE SCALE GENOMIC DNA]</scope>
    <source>
        <strain evidence="2 3">SY095</strain>
    </source>
</reference>
<accession>A0A5C0SE81</accession>
<dbReference type="Proteomes" id="UP000324646">
    <property type="component" value="Chromosome"/>
</dbReference>
<dbReference type="GO" id="GO:0005840">
    <property type="term" value="C:ribosome"/>
    <property type="evidence" value="ECO:0007669"/>
    <property type="project" value="UniProtKB-KW"/>
</dbReference>
<dbReference type="InterPro" id="IPR004038">
    <property type="entry name" value="Ribosomal_eL8/eL30/eS12/Gad45"/>
</dbReference>